<name>A0ABZ0L370_9BACL</name>
<dbReference type="PANTHER" id="PTHR42756">
    <property type="entry name" value="TRANSCRIPTIONAL REGULATOR, MARR"/>
    <property type="match status" value="1"/>
</dbReference>
<keyword evidence="6" id="KW-1185">Reference proteome</keyword>
<evidence type="ECO:0000256" key="3">
    <source>
        <dbReference type="ARBA" id="ARBA00023163"/>
    </source>
</evidence>
<dbReference type="PRINTS" id="PR00598">
    <property type="entry name" value="HTHMARR"/>
</dbReference>
<dbReference type="InterPro" id="IPR036390">
    <property type="entry name" value="WH_DNA-bd_sf"/>
</dbReference>
<keyword evidence="2" id="KW-0238">DNA-binding</keyword>
<dbReference type="RefSeq" id="WP_317966792.1">
    <property type="nucleotide sequence ID" value="NZ_CP129118.1"/>
</dbReference>
<accession>A0ABZ0L370</accession>
<evidence type="ECO:0000313" key="5">
    <source>
        <dbReference type="EMBL" id="WOV87055.1"/>
    </source>
</evidence>
<dbReference type="SMART" id="SM00347">
    <property type="entry name" value="HTH_MARR"/>
    <property type="match status" value="1"/>
</dbReference>
<dbReference type="Pfam" id="PF01047">
    <property type="entry name" value="MarR"/>
    <property type="match status" value="1"/>
</dbReference>
<gene>
    <name evidence="5" type="ORF">QWT69_14435</name>
</gene>
<protein>
    <submittedName>
        <fullName evidence="5">MarR family transcriptional regulator</fullName>
    </submittedName>
</protein>
<sequence>MPSENEDLFSEFGKLYWGLSREMSYMWKDIFEKHFPGSQSHILFLLERHGQKKMSEVAESLYLTPGAVTTASDKLLKNGYIERVRDEQDRRSVYIAITDLGRETITKLQREGLAVMKVVFGHSSDKELGFLIETFKQANTTVSRIRKDKEV</sequence>
<keyword evidence="3" id="KW-0804">Transcription</keyword>
<dbReference type="EMBL" id="CP129118">
    <property type="protein sequence ID" value="WOV87055.1"/>
    <property type="molecule type" value="Genomic_DNA"/>
</dbReference>
<dbReference type="InterPro" id="IPR036388">
    <property type="entry name" value="WH-like_DNA-bd_sf"/>
</dbReference>
<dbReference type="Gene3D" id="1.10.10.10">
    <property type="entry name" value="Winged helix-like DNA-binding domain superfamily/Winged helix DNA-binding domain"/>
    <property type="match status" value="1"/>
</dbReference>
<dbReference type="Proteomes" id="UP001303902">
    <property type="component" value="Chromosome"/>
</dbReference>
<dbReference type="InterPro" id="IPR000835">
    <property type="entry name" value="HTH_MarR-typ"/>
</dbReference>
<feature type="domain" description="HTH marR-type" evidence="4">
    <location>
        <begin position="5"/>
        <end position="140"/>
    </location>
</feature>
<evidence type="ECO:0000256" key="2">
    <source>
        <dbReference type="ARBA" id="ARBA00023125"/>
    </source>
</evidence>
<evidence type="ECO:0000256" key="1">
    <source>
        <dbReference type="ARBA" id="ARBA00023015"/>
    </source>
</evidence>
<proteinExistence type="predicted"/>
<organism evidence="5 6">
    <name type="scientific">Sporosarcina oncorhynchi</name>
    <dbReference type="NCBI Taxonomy" id="3056444"/>
    <lineage>
        <taxon>Bacteria</taxon>
        <taxon>Bacillati</taxon>
        <taxon>Bacillota</taxon>
        <taxon>Bacilli</taxon>
        <taxon>Bacillales</taxon>
        <taxon>Caryophanaceae</taxon>
        <taxon>Sporosarcina</taxon>
    </lineage>
</organism>
<dbReference type="PROSITE" id="PS50995">
    <property type="entry name" value="HTH_MARR_2"/>
    <property type="match status" value="1"/>
</dbReference>
<dbReference type="SUPFAM" id="SSF46785">
    <property type="entry name" value="Winged helix' DNA-binding domain"/>
    <property type="match status" value="1"/>
</dbReference>
<evidence type="ECO:0000259" key="4">
    <source>
        <dbReference type="PROSITE" id="PS50995"/>
    </source>
</evidence>
<evidence type="ECO:0000313" key="6">
    <source>
        <dbReference type="Proteomes" id="UP001303902"/>
    </source>
</evidence>
<reference evidence="5 6" key="1">
    <citation type="submission" date="2023-06" db="EMBL/GenBank/DDBJ databases">
        <title>Sporosarcina sp. nov., isolated from Korean tranditional fermented seafood 'Jeotgal'.</title>
        <authorList>
            <person name="Yang A.I."/>
            <person name="Shin N.-R."/>
        </authorList>
    </citation>
    <scope>NUCLEOTIDE SEQUENCE [LARGE SCALE GENOMIC DNA]</scope>
    <source>
        <strain evidence="5 6">T2O-4</strain>
    </source>
</reference>
<dbReference type="PANTHER" id="PTHR42756:SF1">
    <property type="entry name" value="TRANSCRIPTIONAL REPRESSOR OF EMRAB OPERON"/>
    <property type="match status" value="1"/>
</dbReference>
<keyword evidence="1" id="KW-0805">Transcription regulation</keyword>